<dbReference type="AlphaFoldDB" id="A0A922P2C2"/>
<feature type="signal peptide" evidence="1">
    <location>
        <begin position="1"/>
        <end position="21"/>
    </location>
</feature>
<evidence type="ECO:0000256" key="1">
    <source>
        <dbReference type="SAM" id="SignalP"/>
    </source>
</evidence>
<keyword evidence="3" id="KW-1185">Reference proteome</keyword>
<name>A0A922P2C2_9HYPH</name>
<accession>A0A922P2C2</accession>
<dbReference type="Proteomes" id="UP000052167">
    <property type="component" value="Unassembled WGS sequence"/>
</dbReference>
<proteinExistence type="predicted"/>
<evidence type="ECO:0000313" key="2">
    <source>
        <dbReference type="EMBL" id="KEQ11107.1"/>
    </source>
</evidence>
<dbReference type="InterPro" id="IPR018550">
    <property type="entry name" value="Lipid-A_deacylase-rel"/>
</dbReference>
<dbReference type="EMBL" id="JOKJ01000001">
    <property type="protein sequence ID" value="KEQ11107.1"/>
    <property type="molecule type" value="Genomic_DNA"/>
</dbReference>
<feature type="chain" id="PRO_5037345004" description="Lipid A 3-O-deacylase" evidence="1">
    <location>
        <begin position="22"/>
        <end position="201"/>
    </location>
</feature>
<dbReference type="Pfam" id="PF09411">
    <property type="entry name" value="PagL"/>
    <property type="match status" value="1"/>
</dbReference>
<protein>
    <recommendedName>
        <fullName evidence="4">Lipid A 3-O-deacylase</fullName>
    </recommendedName>
</protein>
<comment type="caution">
    <text evidence="2">The sequence shown here is derived from an EMBL/GenBank/DDBJ whole genome shotgun (WGS) entry which is preliminary data.</text>
</comment>
<dbReference type="OrthoDB" id="8112769at2"/>
<organism evidence="2 3">
    <name type="scientific">Pseudorhizobium pelagicum</name>
    <dbReference type="NCBI Taxonomy" id="1509405"/>
    <lineage>
        <taxon>Bacteria</taxon>
        <taxon>Pseudomonadati</taxon>
        <taxon>Pseudomonadota</taxon>
        <taxon>Alphaproteobacteria</taxon>
        <taxon>Hyphomicrobiales</taxon>
        <taxon>Rhizobiaceae</taxon>
        <taxon>Rhizobium/Agrobacterium group</taxon>
        <taxon>Pseudorhizobium</taxon>
    </lineage>
</organism>
<sequence length="201" mass="21792">MRHFISASFISFLFFSTPSFAADPASPAVPANSDAPLRESGNIFDEVRFGVLTSADNSEVNEEDGQFITGVFFFDPWGHREAQGFDRLLRPRIHVGGTVATEDEANQVYAGLSWTADLNDRFFLELGFGGTVHDGDLGANDGGDGPKLGCRTLFHEYVAAGLNVTERWSVIAQIEHSSHANLCDGPNNGLSRAGVMVGYKF</sequence>
<evidence type="ECO:0008006" key="4">
    <source>
        <dbReference type="Google" id="ProtNLM"/>
    </source>
</evidence>
<dbReference type="Gene3D" id="2.40.160.20">
    <property type="match status" value="1"/>
</dbReference>
<gene>
    <name evidence="2" type="ORF">GV68_02180</name>
</gene>
<dbReference type="RefSeq" id="WP_037166084.1">
    <property type="nucleotide sequence ID" value="NZ_JOKI01000011.1"/>
</dbReference>
<reference evidence="2 3" key="1">
    <citation type="submission" date="2014-06" db="EMBL/GenBank/DDBJ databases">
        <title>Rhizobium pelagicum/R2-400B4.</title>
        <authorList>
            <person name="Kimes N.E."/>
            <person name="Lopez-Perez M."/>
        </authorList>
    </citation>
    <scope>NUCLEOTIDE SEQUENCE [LARGE SCALE GENOMIC DNA]</scope>
    <source>
        <strain evidence="2 3">R2-400B4</strain>
    </source>
</reference>
<evidence type="ECO:0000313" key="3">
    <source>
        <dbReference type="Proteomes" id="UP000052167"/>
    </source>
</evidence>
<keyword evidence="1" id="KW-0732">Signal</keyword>